<dbReference type="SUPFAM" id="SSF52540">
    <property type="entry name" value="P-loop containing nucleoside triphosphate hydrolases"/>
    <property type="match status" value="2"/>
</dbReference>
<dbReference type="PANTHER" id="PTHR43788">
    <property type="entry name" value="DNA2/NAM7 HELICASE FAMILY MEMBER"/>
    <property type="match status" value="1"/>
</dbReference>
<feature type="domain" description="AAA+ ATPase" evidence="4">
    <location>
        <begin position="329"/>
        <end position="467"/>
    </location>
</feature>
<dbReference type="KEGG" id="fro:AALO17_08500"/>
<dbReference type="Gene3D" id="3.40.50.300">
    <property type="entry name" value="P-loop containing nucleotide triphosphate hydrolases"/>
    <property type="match status" value="2"/>
</dbReference>
<keyword evidence="3" id="KW-0413">Isomerase</keyword>
<dbReference type="Pfam" id="PF14490">
    <property type="entry name" value="HHH_RecD2"/>
    <property type="match status" value="1"/>
</dbReference>
<dbReference type="InterPro" id="IPR006345">
    <property type="entry name" value="RecD2"/>
</dbReference>
<evidence type="ECO:0000256" key="2">
    <source>
        <dbReference type="ARBA" id="ARBA00022840"/>
    </source>
</evidence>
<dbReference type="RefSeq" id="WP_067555809.1">
    <property type="nucleotide sequence ID" value="NZ_CANSHE010000034.1"/>
</dbReference>
<dbReference type="InterPro" id="IPR027417">
    <property type="entry name" value="P-loop_NTPase"/>
</dbReference>
<evidence type="ECO:0000256" key="1">
    <source>
        <dbReference type="ARBA" id="ARBA00022741"/>
    </source>
</evidence>
<organism evidence="5 6">
    <name type="scientific">Faecalibaculum rodentium</name>
    <dbReference type="NCBI Taxonomy" id="1702221"/>
    <lineage>
        <taxon>Bacteria</taxon>
        <taxon>Bacillati</taxon>
        <taxon>Bacillota</taxon>
        <taxon>Erysipelotrichia</taxon>
        <taxon>Erysipelotrichales</taxon>
        <taxon>Erysipelotrichaceae</taxon>
        <taxon>Faecalibaculum</taxon>
    </lineage>
</organism>
<evidence type="ECO:0000256" key="3">
    <source>
        <dbReference type="HAMAP-Rule" id="MF_01488"/>
    </source>
</evidence>
<dbReference type="InterPro" id="IPR041451">
    <property type="entry name" value="RecD2_SH13"/>
</dbReference>
<dbReference type="InterPro" id="IPR027785">
    <property type="entry name" value="UvrD-like_helicase_C"/>
</dbReference>
<dbReference type="InterPro" id="IPR055446">
    <property type="entry name" value="RecD2_N_OB"/>
</dbReference>
<comment type="function">
    <text evidence="3">DNA-dependent ATPase and ATP-dependent 5'-3' DNA helicase. Has no activity on blunt DNA or DNA with 3'-overhangs, requires at least 10 bases of 5'-ssDNA for helicase activity.</text>
</comment>
<dbReference type="CDD" id="cd18809">
    <property type="entry name" value="SF1_C_RecD"/>
    <property type="match status" value="1"/>
</dbReference>
<dbReference type="GeneID" id="78477651"/>
<comment type="similarity">
    <text evidence="3">Belongs to the RecD family. RecD2 subfamily.</text>
</comment>
<dbReference type="HAMAP" id="MF_01488">
    <property type="entry name" value="RecD2"/>
    <property type="match status" value="1"/>
</dbReference>
<dbReference type="GO" id="GO:0005524">
    <property type="term" value="F:ATP binding"/>
    <property type="evidence" value="ECO:0007669"/>
    <property type="project" value="UniProtKB-UniRule"/>
</dbReference>
<evidence type="ECO:0000259" key="4">
    <source>
        <dbReference type="SMART" id="SM00382"/>
    </source>
</evidence>
<dbReference type="InterPro" id="IPR050534">
    <property type="entry name" value="Coronavir_polyprotein_1ab"/>
</dbReference>
<dbReference type="OrthoDB" id="9803432at2"/>
<keyword evidence="6" id="KW-1185">Reference proteome</keyword>
<comment type="catalytic activity">
    <reaction evidence="3">
        <text>ATP + H2O = ADP + phosphate + H(+)</text>
        <dbReference type="Rhea" id="RHEA:13065"/>
        <dbReference type="ChEBI" id="CHEBI:15377"/>
        <dbReference type="ChEBI" id="CHEBI:15378"/>
        <dbReference type="ChEBI" id="CHEBI:30616"/>
        <dbReference type="ChEBI" id="CHEBI:43474"/>
        <dbReference type="ChEBI" id="CHEBI:456216"/>
        <dbReference type="EC" id="5.6.2.3"/>
    </reaction>
</comment>
<dbReference type="Pfam" id="PF18335">
    <property type="entry name" value="SH3_13"/>
    <property type="match status" value="1"/>
</dbReference>
<protein>
    <recommendedName>
        <fullName evidence="3">ATP-dependent RecD2 DNA helicase</fullName>
        <ecNumber evidence="3">5.6.2.3</ecNumber>
    </recommendedName>
    <alternativeName>
        <fullName evidence="3">DNA 5'-3' helicase subunit RecD2</fullName>
    </alternativeName>
</protein>
<evidence type="ECO:0000313" key="5">
    <source>
        <dbReference type="EMBL" id="AMK53984.1"/>
    </source>
</evidence>
<keyword evidence="3 5" id="KW-0347">Helicase</keyword>
<proteinExistence type="inferred from homology"/>
<dbReference type="PATRIC" id="fig|1702221.3.peg.823"/>
<sequence length="722" mass="81524">MPEETRTGRLEHIIFQNEANSYVVASFYDESDRHSFTGAGRLADPEEEQVYELTGEEVHHPRFGRQFRILTGRRKLPDESEAIIRFLAGKAFPGIGTATARIVVDTLGEDCLEMIRRDASILQRVPSLSKARQEILVQGLRDYAGDSETYIKLLEWGVAPRQIALLQDHYQDVLKVLDENPFRPLYEVNGFGYQSALKLADALNLREDDLRRLDGLLFRNARELSMKTGSTWLSMARMWDSVQGLEPEIFEAALARLETAGALELENGRIYPFGLCSEEKEIARGIANHMFDVDPPDSKDLETRIRQTEFSLGIEYDVRQKDAIREFFSRSVLVLNGGPGTGKTTVVRAILSIARSLYPDMVIQLAAPTGRAAKRLAALSDNDARTIHSLLRWNLEENTFAKGPSDLLECQILIIDESSMIDTHLFASLILALPDDCRLLLIGDEDQLESVGPGRVFQDLIDSGRIPAVHLERIWRQSEGSGIITLAREIRDEETCTWEDGVTYLDLPEERILDAILEDVDPEMDPDRFQVLAPMYKGAAGIEAVNEALQNVFNPPRAGCPELTAGPVTFRKNDKVMLLKNMPDEDVFNGDMGVISGIDSRTRTITVDFGETEVDFSNDFLYYLSHAWCVSVHKAQGSEYDKVYCITSCRNQAMLSKKLLYTAISRAKKELILLGDPGVFRSKVRQKTRNHRMTTLKERLWEYISLQPLESDSYDSRNLENS</sequence>
<keyword evidence="1 3" id="KW-0547">Nucleotide-binding</keyword>
<name>A0A140DTK7_9FIRM</name>
<dbReference type="Pfam" id="PF13538">
    <property type="entry name" value="UvrD_C_2"/>
    <property type="match status" value="1"/>
</dbReference>
<evidence type="ECO:0000313" key="6">
    <source>
        <dbReference type="Proteomes" id="UP000069771"/>
    </source>
</evidence>
<reference evidence="5 6" key="1">
    <citation type="journal article" date="2016" name="Gut Pathog.">
        <title>Whole genome sequencing of "Faecalibaculum rodentium" ALO17, isolated from C57BL/6J laboratory mouse feces.</title>
        <authorList>
            <person name="Lim S."/>
            <person name="Chang D.H."/>
            <person name="Ahn S."/>
            <person name="Kim B.C."/>
        </authorList>
    </citation>
    <scope>NUCLEOTIDE SEQUENCE [LARGE SCALE GENOMIC DNA]</scope>
    <source>
        <strain evidence="5 6">Alo17</strain>
    </source>
</reference>
<keyword evidence="3" id="KW-0378">Hydrolase</keyword>
<gene>
    <name evidence="3" type="primary">recD2</name>
    <name evidence="5" type="ORF">AALO17_08500</name>
</gene>
<dbReference type="SMART" id="SM00382">
    <property type="entry name" value="AAA"/>
    <property type="match status" value="1"/>
</dbReference>
<dbReference type="GO" id="GO:0006310">
    <property type="term" value="P:DNA recombination"/>
    <property type="evidence" value="ECO:0007669"/>
    <property type="project" value="InterPro"/>
</dbReference>
<accession>A0A140DTK7</accession>
<dbReference type="Proteomes" id="UP000069771">
    <property type="component" value="Chromosome"/>
</dbReference>
<keyword evidence="3" id="KW-0238">DNA-binding</keyword>
<feature type="binding site" evidence="3">
    <location>
        <begin position="340"/>
        <end position="344"/>
    </location>
    <ligand>
        <name>ATP</name>
        <dbReference type="ChEBI" id="CHEBI:30616"/>
    </ligand>
</feature>
<dbReference type="EC" id="5.6.2.3" evidence="3"/>
<dbReference type="Gene3D" id="2.30.30.940">
    <property type="match status" value="1"/>
</dbReference>
<dbReference type="Pfam" id="PF23139">
    <property type="entry name" value="OB_YrrC"/>
    <property type="match status" value="1"/>
</dbReference>
<dbReference type="InterPro" id="IPR029493">
    <property type="entry name" value="RecD2-like_HHH"/>
</dbReference>
<dbReference type="NCBIfam" id="TIGR01448">
    <property type="entry name" value="recD_rel"/>
    <property type="match status" value="1"/>
</dbReference>
<dbReference type="AlphaFoldDB" id="A0A140DTK7"/>
<dbReference type="GO" id="GO:0043139">
    <property type="term" value="F:5'-3' DNA helicase activity"/>
    <property type="evidence" value="ECO:0007669"/>
    <property type="project" value="UniProtKB-UniRule"/>
</dbReference>
<dbReference type="EMBL" id="CP011391">
    <property type="protein sequence ID" value="AMK53984.1"/>
    <property type="molecule type" value="Genomic_DNA"/>
</dbReference>
<dbReference type="PANTHER" id="PTHR43788:SF6">
    <property type="entry name" value="DNA HELICASE B"/>
    <property type="match status" value="1"/>
</dbReference>
<dbReference type="Pfam" id="PF13604">
    <property type="entry name" value="AAA_30"/>
    <property type="match status" value="1"/>
</dbReference>
<dbReference type="CDD" id="cd17933">
    <property type="entry name" value="DEXSc_RecD-like"/>
    <property type="match status" value="1"/>
</dbReference>
<dbReference type="STRING" id="1702221.AALO17_08500"/>
<dbReference type="Gene3D" id="1.10.10.2220">
    <property type="match status" value="1"/>
</dbReference>
<dbReference type="GO" id="GO:0016887">
    <property type="term" value="F:ATP hydrolysis activity"/>
    <property type="evidence" value="ECO:0007669"/>
    <property type="project" value="RHEA"/>
</dbReference>
<keyword evidence="2 3" id="KW-0067">ATP-binding</keyword>
<dbReference type="GO" id="GO:0003677">
    <property type="term" value="F:DNA binding"/>
    <property type="evidence" value="ECO:0007669"/>
    <property type="project" value="UniProtKB-UniRule"/>
</dbReference>
<dbReference type="InterPro" id="IPR003593">
    <property type="entry name" value="AAA+_ATPase"/>
</dbReference>